<accession>A0A2T3FY33</accession>
<protein>
    <submittedName>
        <fullName evidence="1">Uncharacterized protein</fullName>
    </submittedName>
</protein>
<evidence type="ECO:0000313" key="2">
    <source>
        <dbReference type="Proteomes" id="UP000241201"/>
    </source>
</evidence>
<dbReference type="Proteomes" id="UP000241201">
    <property type="component" value="Unassembled WGS sequence"/>
</dbReference>
<dbReference type="EMBL" id="PYLP01000008">
    <property type="protein sequence ID" value="PST40153.1"/>
    <property type="molecule type" value="Genomic_DNA"/>
</dbReference>
<dbReference type="AlphaFoldDB" id="A0A2T3FY33"/>
<proteinExistence type="predicted"/>
<name>A0A2T3FY33_9FIRM</name>
<sequence length="86" mass="10790">MNLKSEVYKANTKDSSYFEKMGLINNMCSWIKRYIWRFIGMDVENLQTYLNWFIYLQRCKRDNDKWPKSERILRHLILERTRYTRK</sequence>
<keyword evidence="2" id="KW-1185">Reference proteome</keyword>
<reference evidence="2" key="1">
    <citation type="submission" date="2018-03" db="EMBL/GenBank/DDBJ databases">
        <title>Lachnoclostridium SNUG30370 gen.nov., sp.nov., isolated from human faeces.</title>
        <authorList>
            <person name="Seo B."/>
            <person name="Jeon K."/>
            <person name="Ko G."/>
        </authorList>
    </citation>
    <scope>NUCLEOTIDE SEQUENCE [LARGE SCALE GENOMIC DNA]</scope>
    <source>
        <strain evidence="2">SNUG30370</strain>
    </source>
</reference>
<gene>
    <name evidence="1" type="ORF">C7U55_07435</name>
</gene>
<organism evidence="1 2">
    <name type="scientific">Faecalibacillus faecis</name>
    <dbReference type="NCBI Taxonomy" id="1982628"/>
    <lineage>
        <taxon>Bacteria</taxon>
        <taxon>Bacillati</taxon>
        <taxon>Bacillota</taxon>
        <taxon>Erysipelotrichia</taxon>
        <taxon>Erysipelotrichales</taxon>
        <taxon>Coprobacillaceae</taxon>
        <taxon>Faecalibacillus</taxon>
    </lineage>
</organism>
<evidence type="ECO:0000313" key="1">
    <source>
        <dbReference type="EMBL" id="PST40153.1"/>
    </source>
</evidence>
<comment type="caution">
    <text evidence="1">The sequence shown here is derived from an EMBL/GenBank/DDBJ whole genome shotgun (WGS) entry which is preliminary data.</text>
</comment>